<dbReference type="InterPro" id="IPR055080">
    <property type="entry name" value="Gal80p-like_C"/>
</dbReference>
<proteinExistence type="predicted"/>
<comment type="caution">
    <text evidence="3">The sequence shown here is derived from an EMBL/GenBank/DDBJ whole genome shotgun (WGS) entry which is preliminary data.</text>
</comment>
<dbReference type="GO" id="GO:0000166">
    <property type="term" value="F:nucleotide binding"/>
    <property type="evidence" value="ECO:0007669"/>
    <property type="project" value="InterPro"/>
</dbReference>
<dbReference type="InterPro" id="IPR036291">
    <property type="entry name" value="NAD(P)-bd_dom_sf"/>
</dbReference>
<dbReference type="InterPro" id="IPR051317">
    <property type="entry name" value="Gfo/Idh/MocA_oxidoreduct"/>
</dbReference>
<evidence type="ECO:0000313" key="3">
    <source>
        <dbReference type="EMBL" id="KAG9232639.1"/>
    </source>
</evidence>
<evidence type="ECO:0000259" key="2">
    <source>
        <dbReference type="Pfam" id="PF22685"/>
    </source>
</evidence>
<gene>
    <name evidence="3" type="ORF">BJ875DRAFT_466203</name>
</gene>
<dbReference type="Pfam" id="PF01408">
    <property type="entry name" value="GFO_IDH_MocA"/>
    <property type="match status" value="1"/>
</dbReference>
<dbReference type="PANTHER" id="PTHR43708">
    <property type="entry name" value="CONSERVED EXPRESSED OXIDOREDUCTASE (EUROFUNG)"/>
    <property type="match status" value="1"/>
</dbReference>
<dbReference type="Gene3D" id="3.40.50.720">
    <property type="entry name" value="NAD(P)-binding Rossmann-like Domain"/>
    <property type="match status" value="1"/>
</dbReference>
<dbReference type="SUPFAM" id="SSF55347">
    <property type="entry name" value="Glyceraldehyde-3-phosphate dehydrogenase-like, C-terminal domain"/>
    <property type="match status" value="1"/>
</dbReference>
<dbReference type="SUPFAM" id="SSF51735">
    <property type="entry name" value="NAD(P)-binding Rossmann-fold domains"/>
    <property type="match status" value="1"/>
</dbReference>
<dbReference type="OrthoDB" id="64915at2759"/>
<dbReference type="Gene3D" id="3.30.360.10">
    <property type="entry name" value="Dihydrodipicolinate Reductase, domain 2"/>
    <property type="match status" value="1"/>
</dbReference>
<evidence type="ECO:0000313" key="4">
    <source>
        <dbReference type="Proteomes" id="UP000824998"/>
    </source>
</evidence>
<dbReference type="PANTHER" id="PTHR43708:SF1">
    <property type="entry name" value="GALACTOSE_LACTOSE METABOLISM REGULATORY PROTEIN GAL80"/>
    <property type="match status" value="1"/>
</dbReference>
<dbReference type="InterPro" id="IPR000683">
    <property type="entry name" value="Gfo/Idh/MocA-like_OxRdtase_N"/>
</dbReference>
<keyword evidence="4" id="KW-1185">Reference proteome</keyword>
<dbReference type="AlphaFoldDB" id="A0A9P7YF82"/>
<dbReference type="Proteomes" id="UP000824998">
    <property type="component" value="Unassembled WGS sequence"/>
</dbReference>
<feature type="domain" description="Gal80p-like C-terminal" evidence="2">
    <location>
        <begin position="143"/>
        <end position="296"/>
    </location>
</feature>
<protein>
    <recommendedName>
        <fullName evidence="5">Gfo/Idh/MocA-like oxidoreductase N-terminal domain-containing protein</fullName>
    </recommendedName>
</protein>
<reference evidence="3" key="1">
    <citation type="journal article" date="2021" name="IMA Fungus">
        <title>Genomic characterization of three marine fungi, including Emericellopsis atlantica sp. nov. with signatures of a generalist lifestyle and marine biomass degradation.</title>
        <authorList>
            <person name="Hagestad O.C."/>
            <person name="Hou L."/>
            <person name="Andersen J.H."/>
            <person name="Hansen E.H."/>
            <person name="Altermark B."/>
            <person name="Li C."/>
            <person name="Kuhnert E."/>
            <person name="Cox R.J."/>
            <person name="Crous P.W."/>
            <person name="Spatafora J.W."/>
            <person name="Lail K."/>
            <person name="Amirebrahimi M."/>
            <person name="Lipzen A."/>
            <person name="Pangilinan J."/>
            <person name="Andreopoulos W."/>
            <person name="Hayes R.D."/>
            <person name="Ng V."/>
            <person name="Grigoriev I.V."/>
            <person name="Jackson S.A."/>
            <person name="Sutton T.D.S."/>
            <person name="Dobson A.D.W."/>
            <person name="Rama T."/>
        </authorList>
    </citation>
    <scope>NUCLEOTIDE SEQUENCE</scope>
    <source>
        <strain evidence="3">TRa018bII</strain>
    </source>
</reference>
<name>A0A9P7YF82_9HELO</name>
<organism evidence="3 4">
    <name type="scientific">Amylocarpus encephaloides</name>
    <dbReference type="NCBI Taxonomy" id="45428"/>
    <lineage>
        <taxon>Eukaryota</taxon>
        <taxon>Fungi</taxon>
        <taxon>Dikarya</taxon>
        <taxon>Ascomycota</taxon>
        <taxon>Pezizomycotina</taxon>
        <taxon>Leotiomycetes</taxon>
        <taxon>Helotiales</taxon>
        <taxon>Helotiales incertae sedis</taxon>
        <taxon>Amylocarpus</taxon>
    </lineage>
</organism>
<dbReference type="EMBL" id="MU251538">
    <property type="protein sequence ID" value="KAG9232639.1"/>
    <property type="molecule type" value="Genomic_DNA"/>
</dbReference>
<sequence length="377" mass="39970">MSPPIRVAIIGLGRATGGFVPGAWGSQAHLPFLSASPDFEVTAICNSTAASAQESIDYWKLPPTVKAYGSSSDLAQDPNVDIAVVSVNVGKHYILTKPLLEAGKDVFVEWPLGATLAESKALAALANDKGVKTVVGAQSRASPYVKAIRDIVASGEIGDVVSTTASDPFAGLPIGVWIDGADYYLDRNSGGNSLTISFGHFLDAFLHVLGPFAEGQGALSSILNTKFPNLAIVDGNTFAPTGRTVTRTSADHILVQGRLASGALVNLNWHTVPQPFTAEGTSWTITGTKGTIELKGQPVGWQMLTHDQVVVRVKIEGKEAREVELDSKVEVGSGGPGQNTAKTWEAWRKGEESNFPDFVKAVETHEVLERIKKVAGW</sequence>
<evidence type="ECO:0000259" key="1">
    <source>
        <dbReference type="Pfam" id="PF01408"/>
    </source>
</evidence>
<accession>A0A9P7YF82</accession>
<feature type="domain" description="Gfo/Idh/MocA-like oxidoreductase N-terminal" evidence="1">
    <location>
        <begin position="5"/>
        <end position="136"/>
    </location>
</feature>
<evidence type="ECO:0008006" key="5">
    <source>
        <dbReference type="Google" id="ProtNLM"/>
    </source>
</evidence>
<dbReference type="Pfam" id="PF22685">
    <property type="entry name" value="Gal80p_C-like"/>
    <property type="match status" value="1"/>
</dbReference>